<comment type="subcellular location">
    <subcellularLocation>
        <location evidence="1">Membrane</location>
        <topology evidence="1">Multi-pass membrane protein</topology>
    </subcellularLocation>
</comment>
<dbReference type="Pfam" id="PF16916">
    <property type="entry name" value="ZT_dimer"/>
    <property type="match status" value="1"/>
</dbReference>
<dbReference type="Gene3D" id="1.20.1510.10">
    <property type="entry name" value="Cation efflux protein transmembrane domain"/>
    <property type="match status" value="1"/>
</dbReference>
<protein>
    <submittedName>
        <fullName evidence="12">Zinc transporter 1</fullName>
    </submittedName>
</protein>
<name>A0A226EID6_FOLCA</name>
<dbReference type="Proteomes" id="UP000198287">
    <property type="component" value="Unassembled WGS sequence"/>
</dbReference>
<feature type="transmembrane region" description="Helical" evidence="9">
    <location>
        <begin position="98"/>
        <end position="121"/>
    </location>
</feature>
<dbReference type="SUPFAM" id="SSF161111">
    <property type="entry name" value="Cation efflux protein transmembrane domain-like"/>
    <property type="match status" value="1"/>
</dbReference>
<evidence type="ECO:0000256" key="1">
    <source>
        <dbReference type="ARBA" id="ARBA00004141"/>
    </source>
</evidence>
<feature type="transmembrane region" description="Helical" evidence="9">
    <location>
        <begin position="285"/>
        <end position="303"/>
    </location>
</feature>
<dbReference type="InterPro" id="IPR027469">
    <property type="entry name" value="Cation_efflux_TMD_sf"/>
</dbReference>
<reference evidence="12 13" key="1">
    <citation type="submission" date="2015-12" db="EMBL/GenBank/DDBJ databases">
        <title>The genome of Folsomia candida.</title>
        <authorList>
            <person name="Faddeeva A."/>
            <person name="Derks M.F."/>
            <person name="Anvar Y."/>
            <person name="Smit S."/>
            <person name="Van Straalen N."/>
            <person name="Roelofs D."/>
        </authorList>
    </citation>
    <scope>NUCLEOTIDE SEQUENCE [LARGE SCALE GENOMIC DNA]</scope>
    <source>
        <strain evidence="12 13">VU population</strain>
        <tissue evidence="12">Whole body</tissue>
    </source>
</reference>
<dbReference type="GO" id="GO:0010312">
    <property type="term" value="P:detoxification of zinc ion"/>
    <property type="evidence" value="ECO:0007669"/>
    <property type="project" value="TreeGrafter"/>
</dbReference>
<keyword evidence="13" id="KW-1185">Reference proteome</keyword>
<dbReference type="OrthoDB" id="29444at2759"/>
<dbReference type="OMA" id="CFTIFVD"/>
<dbReference type="PANTHER" id="PTHR45820:SF4">
    <property type="entry name" value="ZINC TRANSPORTER 63C, ISOFORM F"/>
    <property type="match status" value="1"/>
</dbReference>
<feature type="compositionally biased region" description="Basic residues" evidence="8">
    <location>
        <begin position="173"/>
        <end position="187"/>
    </location>
</feature>
<proteinExistence type="inferred from homology"/>
<dbReference type="GO" id="GO:0006882">
    <property type="term" value="P:intracellular zinc ion homeostasis"/>
    <property type="evidence" value="ECO:0007669"/>
    <property type="project" value="TreeGrafter"/>
</dbReference>
<comment type="caution">
    <text evidence="12">The sequence shown here is derived from an EMBL/GenBank/DDBJ whole genome shotgun (WGS) entry which is preliminary data.</text>
</comment>
<evidence type="ECO:0000256" key="6">
    <source>
        <dbReference type="ARBA" id="ARBA00022989"/>
    </source>
</evidence>
<gene>
    <name evidence="12" type="ORF">Fcan01_07378</name>
</gene>
<evidence type="ECO:0000256" key="7">
    <source>
        <dbReference type="ARBA" id="ARBA00023136"/>
    </source>
</evidence>
<accession>A0A226EID6</accession>
<feature type="domain" description="Cation efflux protein transmembrane" evidence="10">
    <location>
        <begin position="38"/>
        <end position="310"/>
    </location>
</feature>
<feature type="region of interest" description="Disordered" evidence="8">
    <location>
        <begin position="164"/>
        <end position="198"/>
    </location>
</feature>
<evidence type="ECO:0000256" key="2">
    <source>
        <dbReference type="ARBA" id="ARBA00008873"/>
    </source>
</evidence>
<evidence type="ECO:0000313" key="13">
    <source>
        <dbReference type="Proteomes" id="UP000198287"/>
    </source>
</evidence>
<keyword evidence="6 9" id="KW-1133">Transmembrane helix</keyword>
<dbReference type="InterPro" id="IPR027470">
    <property type="entry name" value="Cation_efflux_CTD"/>
</dbReference>
<dbReference type="NCBIfam" id="TIGR01297">
    <property type="entry name" value="CDF"/>
    <property type="match status" value="1"/>
</dbReference>
<feature type="transmembrane region" description="Helical" evidence="9">
    <location>
        <begin position="141"/>
        <end position="158"/>
    </location>
</feature>
<feature type="domain" description="Cation efflux protein cytoplasmic" evidence="11">
    <location>
        <begin position="315"/>
        <end position="387"/>
    </location>
</feature>
<dbReference type="EMBL" id="LNIX01000003">
    <property type="protein sequence ID" value="OXA56867.1"/>
    <property type="molecule type" value="Genomic_DNA"/>
</dbReference>
<dbReference type="GO" id="GO:0016020">
    <property type="term" value="C:membrane"/>
    <property type="evidence" value="ECO:0007669"/>
    <property type="project" value="UniProtKB-SubCell"/>
</dbReference>
<comment type="similarity">
    <text evidence="2">Belongs to the cation diffusion facilitator (CDF) transporter (TC 2.A.4) family. SLC30A subfamily.</text>
</comment>
<evidence type="ECO:0000313" key="12">
    <source>
        <dbReference type="EMBL" id="OXA56867.1"/>
    </source>
</evidence>
<evidence type="ECO:0000256" key="4">
    <source>
        <dbReference type="ARBA" id="ARBA00022692"/>
    </source>
</evidence>
<dbReference type="GO" id="GO:0005385">
    <property type="term" value="F:zinc ion transmembrane transporter activity"/>
    <property type="evidence" value="ECO:0007669"/>
    <property type="project" value="TreeGrafter"/>
</dbReference>
<dbReference type="AlphaFoldDB" id="A0A226EID6"/>
<evidence type="ECO:0000256" key="5">
    <source>
        <dbReference type="ARBA" id="ARBA00022833"/>
    </source>
</evidence>
<feature type="transmembrane region" description="Helical" evidence="9">
    <location>
        <begin position="35"/>
        <end position="56"/>
    </location>
</feature>
<keyword evidence="5" id="KW-0862">Zinc</keyword>
<dbReference type="InterPro" id="IPR058533">
    <property type="entry name" value="Cation_efflux_TM"/>
</dbReference>
<sequence length="491" mass="54121">MQDKNEVQVTINSFQKDHTKEKKSKLRKANKGNRVRLICMLILTFGYFLVEIVVGYMTGSVALVADSFHMLSDVISLVIAFIAVRMSPKKWNQNTFGWARAEVLGALVNAVFLVALCFTIVAESLERFINIKDIEDPKLILVVGSVGLGVNLIGLVLFHEHGHSHGGGGGGHGHSHDKKSHHSHKQHTSNLPDSTLEHEHKTEPVDLVNWTSLPPSDISNPSKCSSENPGTQLGEIPKSSSATQMNMHGVFLHVLADALGSVIVIVSSLVIWLTEWEYRMYVDPLLSLLMVILIVCSVWPLFVESSMVLLQTVPTHIQIDELKNKLLSKVRGAHEVHEFHIWQLSGNRIIASAHILCNSQADFMRIGEEVKEFFHNEGIHSTTIQLEFANSHNGSQVVSGDSGSDSDIQGDCDSDTRSDCFLTCPFDDEDAECVNNSCCRVQKRKNIVVSTASSNACENNVALPISFNSNLGYVESDDESVSTRSPNVKSD</sequence>
<evidence type="ECO:0000259" key="11">
    <source>
        <dbReference type="Pfam" id="PF16916"/>
    </source>
</evidence>
<organism evidence="12 13">
    <name type="scientific">Folsomia candida</name>
    <name type="common">Springtail</name>
    <dbReference type="NCBI Taxonomy" id="158441"/>
    <lineage>
        <taxon>Eukaryota</taxon>
        <taxon>Metazoa</taxon>
        <taxon>Ecdysozoa</taxon>
        <taxon>Arthropoda</taxon>
        <taxon>Hexapoda</taxon>
        <taxon>Collembola</taxon>
        <taxon>Entomobryomorpha</taxon>
        <taxon>Isotomoidea</taxon>
        <taxon>Isotomidae</taxon>
        <taxon>Proisotominae</taxon>
        <taxon>Folsomia</taxon>
    </lineage>
</organism>
<keyword evidence="7 9" id="KW-0472">Membrane</keyword>
<dbReference type="Pfam" id="PF01545">
    <property type="entry name" value="Cation_efflux"/>
    <property type="match status" value="1"/>
</dbReference>
<dbReference type="InterPro" id="IPR002524">
    <property type="entry name" value="Cation_efflux"/>
</dbReference>
<dbReference type="STRING" id="158441.A0A226EID6"/>
<dbReference type="PANTHER" id="PTHR45820">
    <property type="entry name" value="FI23527P1"/>
    <property type="match status" value="1"/>
</dbReference>
<keyword evidence="3" id="KW-0813">Transport</keyword>
<evidence type="ECO:0000256" key="3">
    <source>
        <dbReference type="ARBA" id="ARBA00022448"/>
    </source>
</evidence>
<evidence type="ECO:0000256" key="8">
    <source>
        <dbReference type="SAM" id="MobiDB-lite"/>
    </source>
</evidence>
<feature type="transmembrane region" description="Helical" evidence="9">
    <location>
        <begin position="250"/>
        <end position="273"/>
    </location>
</feature>
<feature type="transmembrane region" description="Helical" evidence="9">
    <location>
        <begin position="68"/>
        <end position="86"/>
    </location>
</feature>
<evidence type="ECO:0000259" key="10">
    <source>
        <dbReference type="Pfam" id="PF01545"/>
    </source>
</evidence>
<evidence type="ECO:0000256" key="9">
    <source>
        <dbReference type="SAM" id="Phobius"/>
    </source>
</evidence>
<keyword evidence="4 9" id="KW-0812">Transmembrane</keyword>